<evidence type="ECO:0000256" key="1">
    <source>
        <dbReference type="ARBA" id="ARBA00004196"/>
    </source>
</evidence>
<keyword evidence="8" id="KW-1185">Reference proteome</keyword>
<evidence type="ECO:0000256" key="5">
    <source>
        <dbReference type="SAM" id="SignalP"/>
    </source>
</evidence>
<dbReference type="PROSITE" id="PS51352">
    <property type="entry name" value="THIOREDOXIN_2"/>
    <property type="match status" value="1"/>
</dbReference>
<keyword evidence="4" id="KW-0676">Redox-active center</keyword>
<dbReference type="Gene3D" id="3.40.30.10">
    <property type="entry name" value="Glutaredoxin"/>
    <property type="match status" value="1"/>
</dbReference>
<comment type="subcellular location">
    <subcellularLocation>
        <location evidence="1">Cell envelope</location>
    </subcellularLocation>
</comment>
<dbReference type="InterPro" id="IPR013766">
    <property type="entry name" value="Thioredoxin_domain"/>
</dbReference>
<accession>A0ABY7HCW3</accession>
<dbReference type="Proteomes" id="UP001164459">
    <property type="component" value="Chromosome"/>
</dbReference>
<proteinExistence type="predicted"/>
<reference evidence="7" key="1">
    <citation type="submission" date="2022-11" db="EMBL/GenBank/DDBJ databases">
        <title>Minimal conservation of predation-associated metabolite biosynthetic gene clusters underscores biosynthetic potential of Myxococcota including descriptions for ten novel species: Archangium lansinium sp. nov., Myxococcus landrumus sp. nov., Nannocystis bai.</title>
        <authorList>
            <person name="Ahearne A."/>
            <person name="Stevens C."/>
            <person name="Dowd S."/>
        </authorList>
    </citation>
    <scope>NUCLEOTIDE SEQUENCE</scope>
    <source>
        <strain evidence="7">Fl3</strain>
    </source>
</reference>
<evidence type="ECO:0000256" key="2">
    <source>
        <dbReference type="ARBA" id="ARBA00022748"/>
    </source>
</evidence>
<evidence type="ECO:0000313" key="8">
    <source>
        <dbReference type="Proteomes" id="UP001164459"/>
    </source>
</evidence>
<dbReference type="InterPro" id="IPR036249">
    <property type="entry name" value="Thioredoxin-like_sf"/>
</dbReference>
<evidence type="ECO:0000256" key="4">
    <source>
        <dbReference type="ARBA" id="ARBA00023284"/>
    </source>
</evidence>
<keyword evidence="2" id="KW-0201">Cytochrome c-type biogenesis</keyword>
<gene>
    <name evidence="7" type="ORF">O0S08_11860</name>
</gene>
<keyword evidence="3" id="KW-1015">Disulfide bond</keyword>
<dbReference type="PROSITE" id="PS51257">
    <property type="entry name" value="PROKAR_LIPOPROTEIN"/>
    <property type="match status" value="1"/>
</dbReference>
<dbReference type="PROSITE" id="PS00194">
    <property type="entry name" value="THIOREDOXIN_1"/>
    <property type="match status" value="1"/>
</dbReference>
<dbReference type="PANTHER" id="PTHR42852:SF6">
    <property type="entry name" value="THIOL:DISULFIDE INTERCHANGE PROTEIN DSBE"/>
    <property type="match status" value="1"/>
</dbReference>
<dbReference type="SUPFAM" id="SSF52833">
    <property type="entry name" value="Thioredoxin-like"/>
    <property type="match status" value="1"/>
</dbReference>
<feature type="chain" id="PRO_5046487197" evidence="5">
    <location>
        <begin position="21"/>
        <end position="600"/>
    </location>
</feature>
<dbReference type="CDD" id="cd02966">
    <property type="entry name" value="TlpA_like_family"/>
    <property type="match status" value="1"/>
</dbReference>
<feature type="domain" description="Thioredoxin" evidence="6">
    <location>
        <begin position="431"/>
        <end position="595"/>
    </location>
</feature>
<protein>
    <submittedName>
        <fullName evidence="7">TlpA disulfide reductase family protein</fullName>
    </submittedName>
</protein>
<dbReference type="RefSeq" id="WP_269039198.1">
    <property type="nucleotide sequence ID" value="NZ_CP114040.1"/>
</dbReference>
<name>A0ABY7HCW3_9BACT</name>
<evidence type="ECO:0000313" key="7">
    <source>
        <dbReference type="EMBL" id="WAS96834.1"/>
    </source>
</evidence>
<evidence type="ECO:0000259" key="6">
    <source>
        <dbReference type="PROSITE" id="PS51352"/>
    </source>
</evidence>
<feature type="signal peptide" evidence="5">
    <location>
        <begin position="1"/>
        <end position="20"/>
    </location>
</feature>
<dbReference type="Pfam" id="PF13905">
    <property type="entry name" value="Thioredoxin_8"/>
    <property type="match status" value="1"/>
</dbReference>
<dbReference type="PANTHER" id="PTHR42852">
    <property type="entry name" value="THIOL:DISULFIDE INTERCHANGE PROTEIN DSBE"/>
    <property type="match status" value="1"/>
</dbReference>
<dbReference type="InterPro" id="IPR017937">
    <property type="entry name" value="Thioredoxin_CS"/>
</dbReference>
<dbReference type="InterPro" id="IPR050553">
    <property type="entry name" value="Thioredoxin_ResA/DsbE_sf"/>
</dbReference>
<sequence>MRIGMVSWLFLFAACGAATHAPVVPVPSPAAAATPSELAPLPAVSAIAGRLRAHDGSPLRKADFSVLRNGFMKPVTSGQLAEDGSFRVELEPGFYVLSLAAVDHAQLVQTLRVEGVVEVEGDLGTYARPQPGEALDVSLQLLDAGGATLASESRTAVRTPAGTYRLDLAGLPPRAVKLRYQLSSGARTYNGPLADSYESDGGGDYWSVVDLAGRGALELDLAALPPPGKPARLEWRGVAPELLAAQTYREAWWSRVGELQRSMTHIDGKILVPDATQQAAVAALAAEALAEADAAASADARMLLRLAHLDVFVGHDSAADARARADWLLANVDPLDPRLGVFMNVNNLLYRVLDSADETFAARTEAWLAHAQDNPNANVALDALEFLLYRAHERHLEDRVAELYARAGEPQFAGTYTAKRLAEDFDPARILQRGKQFPDFEFPALAGVPPVTRADRKGQLYFIEFWATWCGPCVAEMPELHATYAAVNGISAGSGEDGLRKLGAVDRPKVEFVFVSLDQSPGAVQSFRAEHWSMPWTHAFVGRDGEADVMARFGFSGVPTGVLVDGDGTIVELGAALRGKDLLPALERALAARATATGPG</sequence>
<organism evidence="7 8">
    <name type="scientific">Nannocystis punicea</name>
    <dbReference type="NCBI Taxonomy" id="2995304"/>
    <lineage>
        <taxon>Bacteria</taxon>
        <taxon>Pseudomonadati</taxon>
        <taxon>Myxococcota</taxon>
        <taxon>Polyangia</taxon>
        <taxon>Nannocystales</taxon>
        <taxon>Nannocystaceae</taxon>
        <taxon>Nannocystis</taxon>
    </lineage>
</organism>
<keyword evidence="5" id="KW-0732">Signal</keyword>
<dbReference type="EMBL" id="CP114040">
    <property type="protein sequence ID" value="WAS96834.1"/>
    <property type="molecule type" value="Genomic_DNA"/>
</dbReference>
<dbReference type="InterPro" id="IPR012336">
    <property type="entry name" value="Thioredoxin-like_fold"/>
</dbReference>
<evidence type="ECO:0000256" key="3">
    <source>
        <dbReference type="ARBA" id="ARBA00023157"/>
    </source>
</evidence>